<comment type="caution">
    <text evidence="2">The sequence shown here is derived from an EMBL/GenBank/DDBJ whole genome shotgun (WGS) entry which is preliminary data.</text>
</comment>
<reference evidence="2" key="2">
    <citation type="submission" date="2020-09" db="EMBL/GenBank/DDBJ databases">
        <authorList>
            <person name="Sun Q."/>
            <person name="Zhou Y."/>
        </authorList>
    </citation>
    <scope>NUCLEOTIDE SEQUENCE</scope>
    <source>
        <strain evidence="2">CGMCC 4.7308</strain>
    </source>
</reference>
<dbReference type="InterPro" id="IPR036705">
    <property type="entry name" value="Ribosyl_crysJ1_sf"/>
</dbReference>
<dbReference type="Pfam" id="PF03747">
    <property type="entry name" value="ADP_ribosyl_GH"/>
    <property type="match status" value="1"/>
</dbReference>
<gene>
    <name evidence="2" type="ORF">GCM10011594_37190</name>
</gene>
<feature type="binding site" evidence="1">
    <location>
        <position position="396"/>
    </location>
    <ligand>
        <name>Mg(2+)</name>
        <dbReference type="ChEBI" id="CHEBI:18420"/>
        <label>1</label>
    </ligand>
</feature>
<keyword evidence="1" id="KW-0479">Metal-binding</keyword>
<keyword evidence="3" id="KW-1185">Reference proteome</keyword>
<evidence type="ECO:0000313" key="3">
    <source>
        <dbReference type="Proteomes" id="UP000655208"/>
    </source>
</evidence>
<sequence>MRLTWVQPEDSLLHEFEQAAHEGKEVEDLRRRWLDAGGAPAIGRNGATPEPPAPELVALARRLLAELDARPVAAAYAAAEPRDLAAILATLATPPAALPVPGAAELARRTAGAWTGRLVGCLVGKVVEKVPRAGIEALLRSSGQWPLRGYITAAGVPAEVSERYPWNRASRVHSMAENIDGMPEDDDINYSLLALALVERRGRALTTEDVADSWLRNLPAALVFTAERAAYRNLLDALPVEQVPVTANPFREWIGAAIRTDVYGWVCPGRPAEAAELAWRDGRLSHTGSGLYSAMANAAMAAAAVAGAGPDAVLEAGRSVVPPRSTLAAAIDTAVDLGHRGLTDEQGLGALYERFGHLHWVHAVNNAALVCYAVARHGTDFDRAVALTAVSGWDTDSTGATVGGLVGAVVGPEGIADRWTDPIGGRVASSLPGFADARVPDLVRRTVELAGQPS</sequence>
<dbReference type="InterPro" id="IPR005502">
    <property type="entry name" value="Ribosyl_crysJ1"/>
</dbReference>
<dbReference type="SUPFAM" id="SSF101478">
    <property type="entry name" value="ADP-ribosylglycohydrolase"/>
    <property type="match status" value="1"/>
</dbReference>
<evidence type="ECO:0000256" key="1">
    <source>
        <dbReference type="PIRSR" id="PIRSR605502-1"/>
    </source>
</evidence>
<dbReference type="Gene3D" id="1.10.4080.10">
    <property type="entry name" value="ADP-ribosylation/Crystallin J1"/>
    <property type="match status" value="1"/>
</dbReference>
<feature type="binding site" evidence="1">
    <location>
        <position position="397"/>
    </location>
    <ligand>
        <name>Mg(2+)</name>
        <dbReference type="ChEBI" id="CHEBI:18420"/>
        <label>1</label>
    </ligand>
</feature>
<keyword evidence="1" id="KW-0460">Magnesium</keyword>
<dbReference type="RefSeq" id="WP_188944197.1">
    <property type="nucleotide sequence ID" value="NZ_BMNA01000012.1"/>
</dbReference>
<protein>
    <recommendedName>
        <fullName evidence="4">ADP-ribosylglycohydrolase family protein</fullName>
    </recommendedName>
</protein>
<dbReference type="EMBL" id="BMNA01000012">
    <property type="protein sequence ID" value="GGM13889.1"/>
    <property type="molecule type" value="Genomic_DNA"/>
</dbReference>
<dbReference type="AlphaFoldDB" id="A0A917WM84"/>
<organism evidence="2 3">
    <name type="scientific">Nakamurella endophytica</name>
    <dbReference type="NCBI Taxonomy" id="1748367"/>
    <lineage>
        <taxon>Bacteria</taxon>
        <taxon>Bacillati</taxon>
        <taxon>Actinomycetota</taxon>
        <taxon>Actinomycetes</taxon>
        <taxon>Nakamurellales</taxon>
        <taxon>Nakamurellaceae</taxon>
        <taxon>Nakamurella</taxon>
    </lineage>
</organism>
<accession>A0A917WM84</accession>
<evidence type="ECO:0000313" key="2">
    <source>
        <dbReference type="EMBL" id="GGM13889.1"/>
    </source>
</evidence>
<proteinExistence type="predicted"/>
<dbReference type="Proteomes" id="UP000655208">
    <property type="component" value="Unassembled WGS sequence"/>
</dbReference>
<reference evidence="2" key="1">
    <citation type="journal article" date="2014" name="Int. J. Syst. Evol. Microbiol.">
        <title>Complete genome sequence of Corynebacterium casei LMG S-19264T (=DSM 44701T), isolated from a smear-ripened cheese.</title>
        <authorList>
            <consortium name="US DOE Joint Genome Institute (JGI-PGF)"/>
            <person name="Walter F."/>
            <person name="Albersmeier A."/>
            <person name="Kalinowski J."/>
            <person name="Ruckert C."/>
        </authorList>
    </citation>
    <scope>NUCLEOTIDE SEQUENCE</scope>
    <source>
        <strain evidence="2">CGMCC 4.7308</strain>
    </source>
</reference>
<comment type="cofactor">
    <cofactor evidence="1">
        <name>Mg(2+)</name>
        <dbReference type="ChEBI" id="CHEBI:18420"/>
    </cofactor>
    <text evidence="1">Binds 2 magnesium ions per subunit.</text>
</comment>
<name>A0A917WM84_9ACTN</name>
<evidence type="ECO:0008006" key="4">
    <source>
        <dbReference type="Google" id="ProtNLM"/>
    </source>
</evidence>
<feature type="binding site" evidence="1">
    <location>
        <position position="394"/>
    </location>
    <ligand>
        <name>Mg(2+)</name>
        <dbReference type="ChEBI" id="CHEBI:18420"/>
        <label>1</label>
    </ligand>
</feature>
<dbReference type="GO" id="GO:0046872">
    <property type="term" value="F:metal ion binding"/>
    <property type="evidence" value="ECO:0007669"/>
    <property type="project" value="UniProtKB-KW"/>
</dbReference>